<dbReference type="OrthoDB" id="16717at2759"/>
<comment type="caution">
    <text evidence="3">The sequence shown here is derived from an EMBL/GenBank/DDBJ whole genome shotgun (WGS) entry which is preliminary data.</text>
</comment>
<evidence type="ECO:0000259" key="2">
    <source>
        <dbReference type="Pfam" id="PF12894"/>
    </source>
</evidence>
<dbReference type="EMBL" id="BDIP01005658">
    <property type="protein sequence ID" value="GIQ90001.1"/>
    <property type="molecule type" value="Genomic_DNA"/>
</dbReference>
<dbReference type="Proteomes" id="UP000265618">
    <property type="component" value="Unassembled WGS sequence"/>
</dbReference>
<feature type="domain" description="Anaphase-promoting complex subunit 4-like WD40" evidence="2">
    <location>
        <begin position="120"/>
        <end position="205"/>
    </location>
</feature>
<dbReference type="SMART" id="SM00320">
    <property type="entry name" value="WD40"/>
    <property type="match status" value="6"/>
</dbReference>
<keyword evidence="4" id="KW-1185">Reference proteome</keyword>
<organism evidence="3 4">
    <name type="scientific">Kipferlia bialata</name>
    <dbReference type="NCBI Taxonomy" id="797122"/>
    <lineage>
        <taxon>Eukaryota</taxon>
        <taxon>Metamonada</taxon>
        <taxon>Carpediemonas-like organisms</taxon>
        <taxon>Kipferlia</taxon>
    </lineage>
</organism>
<reference evidence="3 4" key="1">
    <citation type="journal article" date="2018" name="PLoS ONE">
        <title>The draft genome of Kipferlia bialata reveals reductive genome evolution in fornicate parasites.</title>
        <authorList>
            <person name="Tanifuji G."/>
            <person name="Takabayashi S."/>
            <person name="Kume K."/>
            <person name="Takagi M."/>
            <person name="Nakayama T."/>
            <person name="Kamikawa R."/>
            <person name="Inagaki Y."/>
            <person name="Hashimoto T."/>
        </authorList>
    </citation>
    <scope>NUCLEOTIDE SEQUENCE [LARGE SCALE GENOMIC DNA]</scope>
    <source>
        <strain evidence="3">NY0173</strain>
    </source>
</reference>
<dbReference type="PANTHER" id="PTHR22836:SF0">
    <property type="entry name" value="PRE-MRNA 3' END PROCESSING PROTEIN WDR33"/>
    <property type="match status" value="1"/>
</dbReference>
<feature type="repeat" description="WD" evidence="1">
    <location>
        <begin position="151"/>
        <end position="192"/>
    </location>
</feature>
<dbReference type="InterPro" id="IPR001680">
    <property type="entry name" value="WD40_rpt"/>
</dbReference>
<evidence type="ECO:0000313" key="4">
    <source>
        <dbReference type="Proteomes" id="UP000265618"/>
    </source>
</evidence>
<dbReference type="PANTHER" id="PTHR22836">
    <property type="entry name" value="WD40 REPEAT PROTEIN"/>
    <property type="match status" value="1"/>
</dbReference>
<dbReference type="InterPro" id="IPR024977">
    <property type="entry name" value="Apc4-like_WD40_dom"/>
</dbReference>
<protein>
    <recommendedName>
        <fullName evidence="2">Anaphase-promoting complex subunit 4-like WD40 domain-containing protein</fullName>
    </recommendedName>
</protein>
<feature type="repeat" description="WD" evidence="1">
    <location>
        <begin position="67"/>
        <end position="108"/>
    </location>
</feature>
<keyword evidence="1" id="KW-0853">WD repeat</keyword>
<feature type="non-terminal residue" evidence="3">
    <location>
        <position position="318"/>
    </location>
</feature>
<dbReference type="SUPFAM" id="SSF50978">
    <property type="entry name" value="WD40 repeat-like"/>
    <property type="match status" value="1"/>
</dbReference>
<proteinExistence type="predicted"/>
<dbReference type="Pfam" id="PF12894">
    <property type="entry name" value="ANAPC4_WD40"/>
    <property type="match status" value="1"/>
</dbReference>
<sequence length="318" mass="35629">RIVTGLESGQVTLWDGVDFRFLIVIQAFSRNPVLCLKHFHTLDWFIIGDSSGRIRYNDNTLNFLNEVEVHQEAINEVSMSPSDQLYVTGSQDKLMKIVDTYSRTVISSLVGHRGAVRGVDWHPSMSLIASGSEDRTTALWDPKAMSCIHSFKDSMQSVEKVQWDPSGTLLATCCNDQHLRLYDVRTMTMLKDYRWQGDSPTCVTFHPRFPGMFSVGDSAGSISFFDACVNDGPEANGAVFTMPGAHNPPSRGTQHRACRVNCLQYHPLGHLMASGGRDKALHVWCRHMAGDNMRDIFHKHSFDPSDEFPASGYIDPRS</sequence>
<name>A0A9K3D6V8_9EUKA</name>
<dbReference type="AlphaFoldDB" id="A0A9K3D6V8"/>
<evidence type="ECO:0000313" key="3">
    <source>
        <dbReference type="EMBL" id="GIQ90001.1"/>
    </source>
</evidence>
<evidence type="ECO:0000256" key="1">
    <source>
        <dbReference type="PROSITE-ProRule" id="PRU00221"/>
    </source>
</evidence>
<dbReference type="PROSITE" id="PS50082">
    <property type="entry name" value="WD_REPEATS_2"/>
    <property type="match status" value="4"/>
</dbReference>
<feature type="non-terminal residue" evidence="3">
    <location>
        <position position="1"/>
    </location>
</feature>
<feature type="repeat" description="WD" evidence="1">
    <location>
        <begin position="260"/>
        <end position="284"/>
    </location>
</feature>
<dbReference type="InterPro" id="IPR045245">
    <property type="entry name" value="Pfs2-like"/>
</dbReference>
<dbReference type="InterPro" id="IPR015943">
    <property type="entry name" value="WD40/YVTN_repeat-like_dom_sf"/>
</dbReference>
<dbReference type="Gene3D" id="2.130.10.10">
    <property type="entry name" value="YVTN repeat-like/Quinoprotein amine dehydrogenase"/>
    <property type="match status" value="2"/>
</dbReference>
<gene>
    <name evidence="3" type="ORF">KIPB_012632</name>
</gene>
<feature type="repeat" description="WD" evidence="1">
    <location>
        <begin position="109"/>
        <end position="150"/>
    </location>
</feature>
<dbReference type="GO" id="GO:0005847">
    <property type="term" value="C:mRNA cleavage and polyadenylation specificity factor complex"/>
    <property type="evidence" value="ECO:0007669"/>
    <property type="project" value="TreeGrafter"/>
</dbReference>
<dbReference type="GO" id="GO:0031124">
    <property type="term" value="P:mRNA 3'-end processing"/>
    <property type="evidence" value="ECO:0007669"/>
    <property type="project" value="InterPro"/>
</dbReference>
<dbReference type="InterPro" id="IPR036322">
    <property type="entry name" value="WD40_repeat_dom_sf"/>
</dbReference>
<accession>A0A9K3D6V8</accession>
<dbReference type="PROSITE" id="PS50294">
    <property type="entry name" value="WD_REPEATS_REGION"/>
    <property type="match status" value="1"/>
</dbReference>
<dbReference type="Pfam" id="PF00400">
    <property type="entry name" value="WD40"/>
    <property type="match status" value="2"/>
</dbReference>